<name>A0A9N9GFB5_9GLOM</name>
<dbReference type="AlphaFoldDB" id="A0A9N9GFB5"/>
<dbReference type="Proteomes" id="UP000789706">
    <property type="component" value="Unassembled WGS sequence"/>
</dbReference>
<keyword evidence="2" id="KW-1185">Reference proteome</keyword>
<evidence type="ECO:0000313" key="1">
    <source>
        <dbReference type="EMBL" id="CAG8598047.1"/>
    </source>
</evidence>
<gene>
    <name evidence="1" type="ORF">DEBURN_LOCUS9383</name>
</gene>
<accession>A0A9N9GFB5</accession>
<organism evidence="1 2">
    <name type="scientific">Diversispora eburnea</name>
    <dbReference type="NCBI Taxonomy" id="1213867"/>
    <lineage>
        <taxon>Eukaryota</taxon>
        <taxon>Fungi</taxon>
        <taxon>Fungi incertae sedis</taxon>
        <taxon>Mucoromycota</taxon>
        <taxon>Glomeromycotina</taxon>
        <taxon>Glomeromycetes</taxon>
        <taxon>Diversisporales</taxon>
        <taxon>Diversisporaceae</taxon>
        <taxon>Diversispora</taxon>
    </lineage>
</organism>
<dbReference type="EMBL" id="CAJVPK010001774">
    <property type="protein sequence ID" value="CAG8598047.1"/>
    <property type="molecule type" value="Genomic_DNA"/>
</dbReference>
<reference evidence="1" key="1">
    <citation type="submission" date="2021-06" db="EMBL/GenBank/DDBJ databases">
        <authorList>
            <person name="Kallberg Y."/>
            <person name="Tangrot J."/>
            <person name="Rosling A."/>
        </authorList>
    </citation>
    <scope>NUCLEOTIDE SEQUENCE</scope>
    <source>
        <strain evidence="1">AZ414A</strain>
    </source>
</reference>
<sequence length="91" mass="10389">MVSSSVNPTLSKRTRKIIIPKSPLLEEERNFETTTTSPFTLDMLELPELTLLYPFPSYFLFRGDYFESPKLKITTSDSAHSSNKSSSHSRD</sequence>
<proteinExistence type="predicted"/>
<evidence type="ECO:0000313" key="2">
    <source>
        <dbReference type="Proteomes" id="UP000789706"/>
    </source>
</evidence>
<comment type="caution">
    <text evidence="1">The sequence shown here is derived from an EMBL/GenBank/DDBJ whole genome shotgun (WGS) entry which is preliminary data.</text>
</comment>
<protein>
    <submittedName>
        <fullName evidence="1">10386_t:CDS:1</fullName>
    </submittedName>
</protein>